<feature type="signal peptide" evidence="7">
    <location>
        <begin position="1"/>
        <end position="31"/>
    </location>
</feature>
<evidence type="ECO:0000256" key="3">
    <source>
        <dbReference type="ARBA" id="ARBA00022989"/>
    </source>
</evidence>
<evidence type="ECO:0000256" key="6">
    <source>
        <dbReference type="SAM" id="Phobius"/>
    </source>
</evidence>
<comment type="caution">
    <text evidence="8">The sequence shown here is derived from an EMBL/GenBank/DDBJ whole genome shotgun (WGS) entry which is preliminary data.</text>
</comment>
<reference evidence="8 9" key="1">
    <citation type="submission" date="2017-06" db="EMBL/GenBank/DDBJ databases">
        <title>Global population genomics of the pathogenic fungus Cryptococcus neoformans var. grubii.</title>
        <authorList>
            <person name="Cuomo C."/>
            <person name="Litvintseva A."/>
            <person name="Chen Y."/>
            <person name="Young S."/>
            <person name="Zeng Q."/>
            <person name="Chapman S."/>
            <person name="Gujja S."/>
            <person name="Saif S."/>
            <person name="Birren B."/>
        </authorList>
    </citation>
    <scope>NUCLEOTIDE SEQUENCE [LARGE SCALE GENOMIC DNA]</scope>
    <source>
        <strain evidence="8 9">Tu259-1</strain>
    </source>
</reference>
<dbReference type="OrthoDB" id="2575974at2759"/>
<keyword evidence="4 6" id="KW-0472">Membrane</keyword>
<feature type="compositionally biased region" description="Polar residues" evidence="5">
    <location>
        <begin position="454"/>
        <end position="463"/>
    </location>
</feature>
<evidence type="ECO:0000313" key="8">
    <source>
        <dbReference type="EMBL" id="OXG13791.1"/>
    </source>
</evidence>
<sequence length="610" mass="62771">MRSSSSSILYGAHLLLGLLMWTHIFPCLVNGQSAAATSTARTSGAAAATSAGAATSTAAVATTSAAGAATSTTTAAVTTSAASSAAATGKPYLTIHNVETMTACGLGRIYWNVYNEDDSKVNITIYAVNAGVDQDVPSASATPTSAASTSAAATSQRTSSAVTSGAAATSSAAHSTTAAAASTAVANATLSRRTNLNINRTIITQLANHGYDWESVALPEGRYYIYGYVDDGYGTSNTSNIFSVIEGSNTSCLAAYESMSKTATATGQASQSATLGAGTSDSGASESSSGIGGGAIAGIVIGVLAGLGALAALAFFCLRKHRRDRTFGNRWDGDDHQMGMTHRRVISGSTAPSDPGHSPGYNSIGMGNKGMDKGETVGNTVVIGALRKDGSYNSSRTQASAEGMGRTVEEMPVPPAMTDQFTTDGEKDDQEVLQDGSSQGHDPFKTPTIPELSFQPTQHSQPVFSPIETDSNRHLSSDPIPPPPIAARNSISQPRTSLSESQPSQPRPTSQVHTRRKASQGSMGPGDSPNPNTGGSGLGRSNSTRRKPVPSLGPELRGELARQASLKTKEEGAKAMPQVGLGLKQSQEAVRNEEGQKSYVLMPDPPMPQN</sequence>
<comment type="subcellular location">
    <subcellularLocation>
        <location evidence="1">Membrane</location>
        <topology evidence="1">Single-pass membrane protein</topology>
    </subcellularLocation>
</comment>
<dbReference type="EMBL" id="AMKT01000078">
    <property type="protein sequence ID" value="OXG13791.1"/>
    <property type="molecule type" value="Genomic_DNA"/>
</dbReference>
<dbReference type="PANTHER" id="PTHR15549:SF30">
    <property type="entry name" value="MID2 DOMAIN-CONTAINING PROTEIN"/>
    <property type="match status" value="1"/>
</dbReference>
<evidence type="ECO:0000256" key="7">
    <source>
        <dbReference type="SAM" id="SignalP"/>
    </source>
</evidence>
<protein>
    <recommendedName>
        <fullName evidence="10">Mid2 domain-containing protein</fullName>
    </recommendedName>
</protein>
<keyword evidence="2 6" id="KW-0812">Transmembrane</keyword>
<dbReference type="GO" id="GO:0016020">
    <property type="term" value="C:membrane"/>
    <property type="evidence" value="ECO:0007669"/>
    <property type="project" value="UniProtKB-SubCell"/>
</dbReference>
<dbReference type="InterPro" id="IPR051694">
    <property type="entry name" value="Immunoregulatory_rcpt-like"/>
</dbReference>
<evidence type="ECO:0000313" key="9">
    <source>
        <dbReference type="Proteomes" id="UP000199727"/>
    </source>
</evidence>
<evidence type="ECO:0000256" key="2">
    <source>
        <dbReference type="ARBA" id="ARBA00022692"/>
    </source>
</evidence>
<name>A0A854Q533_CRYNE</name>
<gene>
    <name evidence="8" type="ORF">C361_05933</name>
</gene>
<proteinExistence type="predicted"/>
<evidence type="ECO:0000256" key="5">
    <source>
        <dbReference type="SAM" id="MobiDB-lite"/>
    </source>
</evidence>
<dbReference type="AlphaFoldDB" id="A0A854Q533"/>
<dbReference type="Proteomes" id="UP000199727">
    <property type="component" value="Unassembled WGS sequence"/>
</dbReference>
<dbReference type="PANTHER" id="PTHR15549">
    <property type="entry name" value="PAIRED IMMUNOGLOBULIN-LIKE TYPE 2 RECEPTOR"/>
    <property type="match status" value="1"/>
</dbReference>
<feature type="chain" id="PRO_5032792731" description="Mid2 domain-containing protein" evidence="7">
    <location>
        <begin position="32"/>
        <end position="610"/>
    </location>
</feature>
<keyword evidence="7" id="KW-0732">Signal</keyword>
<accession>A0A854Q533</accession>
<feature type="compositionally biased region" description="Polar residues" evidence="5">
    <location>
        <begin position="489"/>
        <end position="512"/>
    </location>
</feature>
<feature type="transmembrane region" description="Helical" evidence="6">
    <location>
        <begin position="295"/>
        <end position="318"/>
    </location>
</feature>
<feature type="region of interest" description="Disordered" evidence="5">
    <location>
        <begin position="391"/>
        <end position="610"/>
    </location>
</feature>
<evidence type="ECO:0000256" key="4">
    <source>
        <dbReference type="ARBA" id="ARBA00023136"/>
    </source>
</evidence>
<dbReference type="GO" id="GO:0071944">
    <property type="term" value="C:cell periphery"/>
    <property type="evidence" value="ECO:0007669"/>
    <property type="project" value="UniProtKB-ARBA"/>
</dbReference>
<evidence type="ECO:0000256" key="1">
    <source>
        <dbReference type="ARBA" id="ARBA00004167"/>
    </source>
</evidence>
<feature type="compositionally biased region" description="Polar residues" evidence="5">
    <location>
        <begin position="391"/>
        <end position="400"/>
    </location>
</feature>
<organism evidence="8 9">
    <name type="scientific">Cryptococcus neoformans Tu259-1</name>
    <dbReference type="NCBI Taxonomy" id="1230072"/>
    <lineage>
        <taxon>Eukaryota</taxon>
        <taxon>Fungi</taxon>
        <taxon>Dikarya</taxon>
        <taxon>Basidiomycota</taxon>
        <taxon>Agaricomycotina</taxon>
        <taxon>Tremellomycetes</taxon>
        <taxon>Tremellales</taxon>
        <taxon>Cryptococcaceae</taxon>
        <taxon>Cryptococcus</taxon>
        <taxon>Cryptococcus neoformans species complex</taxon>
    </lineage>
</organism>
<evidence type="ECO:0008006" key="10">
    <source>
        <dbReference type="Google" id="ProtNLM"/>
    </source>
</evidence>
<keyword evidence="3 6" id="KW-1133">Transmembrane helix</keyword>